<feature type="chain" id="PRO_5042020597" description="Secreted protein" evidence="1">
    <location>
        <begin position="21"/>
        <end position="70"/>
    </location>
</feature>
<gene>
    <name evidence="2" type="ORF">B0T24DRAFT_629516</name>
</gene>
<organism evidence="2 3">
    <name type="scientific">Lasiosphaeria ovina</name>
    <dbReference type="NCBI Taxonomy" id="92902"/>
    <lineage>
        <taxon>Eukaryota</taxon>
        <taxon>Fungi</taxon>
        <taxon>Dikarya</taxon>
        <taxon>Ascomycota</taxon>
        <taxon>Pezizomycotina</taxon>
        <taxon>Sordariomycetes</taxon>
        <taxon>Sordariomycetidae</taxon>
        <taxon>Sordariales</taxon>
        <taxon>Lasiosphaeriaceae</taxon>
        <taxon>Lasiosphaeria</taxon>
    </lineage>
</organism>
<feature type="signal peptide" evidence="1">
    <location>
        <begin position="1"/>
        <end position="20"/>
    </location>
</feature>
<evidence type="ECO:0000256" key="1">
    <source>
        <dbReference type="SAM" id="SignalP"/>
    </source>
</evidence>
<protein>
    <recommendedName>
        <fullName evidence="4">Secreted protein</fullName>
    </recommendedName>
</protein>
<dbReference type="Proteomes" id="UP001287356">
    <property type="component" value="Unassembled WGS sequence"/>
</dbReference>
<keyword evidence="1" id="KW-0732">Signal</keyword>
<proteinExistence type="predicted"/>
<reference evidence="2" key="2">
    <citation type="submission" date="2023-06" db="EMBL/GenBank/DDBJ databases">
        <authorList>
            <consortium name="Lawrence Berkeley National Laboratory"/>
            <person name="Haridas S."/>
            <person name="Hensen N."/>
            <person name="Bonometti L."/>
            <person name="Westerberg I."/>
            <person name="Brannstrom I.O."/>
            <person name="Guillou S."/>
            <person name="Cros-Aarteil S."/>
            <person name="Calhoun S."/>
            <person name="Kuo A."/>
            <person name="Mondo S."/>
            <person name="Pangilinan J."/>
            <person name="Riley R."/>
            <person name="Labutti K."/>
            <person name="Andreopoulos B."/>
            <person name="Lipzen A."/>
            <person name="Chen C."/>
            <person name="Yanf M."/>
            <person name="Daum C."/>
            <person name="Ng V."/>
            <person name="Clum A."/>
            <person name="Steindorff A."/>
            <person name="Ohm R."/>
            <person name="Martin F."/>
            <person name="Silar P."/>
            <person name="Natvig D."/>
            <person name="Lalanne C."/>
            <person name="Gautier V."/>
            <person name="Ament-Velasquez S.L."/>
            <person name="Kruys A."/>
            <person name="Hutchinson M.I."/>
            <person name="Powell A.J."/>
            <person name="Barry K."/>
            <person name="Miller A.N."/>
            <person name="Grigoriev I.V."/>
            <person name="Debuchy R."/>
            <person name="Gladieux P."/>
            <person name="Thoren M.H."/>
            <person name="Johannesson H."/>
        </authorList>
    </citation>
    <scope>NUCLEOTIDE SEQUENCE</scope>
    <source>
        <strain evidence="2">CBS 958.72</strain>
    </source>
</reference>
<comment type="caution">
    <text evidence="2">The sequence shown here is derived from an EMBL/GenBank/DDBJ whole genome shotgun (WGS) entry which is preliminary data.</text>
</comment>
<evidence type="ECO:0000313" key="2">
    <source>
        <dbReference type="EMBL" id="KAK3371569.1"/>
    </source>
</evidence>
<name>A0AAE0K809_9PEZI</name>
<sequence>MTVFSFFLFLWSCPFQTVNPSSIGTRVPTVTDTETQNADCFFGRRRNRLAYLYFLLTLSPQVGSFCPMSV</sequence>
<dbReference type="EMBL" id="JAULSN010000005">
    <property type="protein sequence ID" value="KAK3371569.1"/>
    <property type="molecule type" value="Genomic_DNA"/>
</dbReference>
<dbReference type="AlphaFoldDB" id="A0AAE0K809"/>
<reference evidence="2" key="1">
    <citation type="journal article" date="2023" name="Mol. Phylogenet. Evol.">
        <title>Genome-scale phylogeny and comparative genomics of the fungal order Sordariales.</title>
        <authorList>
            <person name="Hensen N."/>
            <person name="Bonometti L."/>
            <person name="Westerberg I."/>
            <person name="Brannstrom I.O."/>
            <person name="Guillou S."/>
            <person name="Cros-Aarteil S."/>
            <person name="Calhoun S."/>
            <person name="Haridas S."/>
            <person name="Kuo A."/>
            <person name="Mondo S."/>
            <person name="Pangilinan J."/>
            <person name="Riley R."/>
            <person name="LaButti K."/>
            <person name="Andreopoulos B."/>
            <person name="Lipzen A."/>
            <person name="Chen C."/>
            <person name="Yan M."/>
            <person name="Daum C."/>
            <person name="Ng V."/>
            <person name="Clum A."/>
            <person name="Steindorff A."/>
            <person name="Ohm R.A."/>
            <person name="Martin F."/>
            <person name="Silar P."/>
            <person name="Natvig D.O."/>
            <person name="Lalanne C."/>
            <person name="Gautier V."/>
            <person name="Ament-Velasquez S.L."/>
            <person name="Kruys A."/>
            <person name="Hutchinson M.I."/>
            <person name="Powell A.J."/>
            <person name="Barry K."/>
            <person name="Miller A.N."/>
            <person name="Grigoriev I.V."/>
            <person name="Debuchy R."/>
            <person name="Gladieux P."/>
            <person name="Hiltunen Thoren M."/>
            <person name="Johannesson H."/>
        </authorList>
    </citation>
    <scope>NUCLEOTIDE SEQUENCE</scope>
    <source>
        <strain evidence="2">CBS 958.72</strain>
    </source>
</reference>
<accession>A0AAE0K809</accession>
<evidence type="ECO:0008006" key="4">
    <source>
        <dbReference type="Google" id="ProtNLM"/>
    </source>
</evidence>
<evidence type="ECO:0000313" key="3">
    <source>
        <dbReference type="Proteomes" id="UP001287356"/>
    </source>
</evidence>
<keyword evidence="3" id="KW-1185">Reference proteome</keyword>